<name>A0A9D4A9B1_9ROSI</name>
<evidence type="ECO:0000313" key="2">
    <source>
        <dbReference type="Proteomes" id="UP000828251"/>
    </source>
</evidence>
<proteinExistence type="predicted"/>
<protein>
    <submittedName>
        <fullName evidence="1">Uncharacterized protein</fullName>
    </submittedName>
</protein>
<dbReference type="Proteomes" id="UP000828251">
    <property type="component" value="Unassembled WGS sequence"/>
</dbReference>
<accession>A0A9D4A9B1</accession>
<organism evidence="1 2">
    <name type="scientific">Gossypium stocksii</name>
    <dbReference type="NCBI Taxonomy" id="47602"/>
    <lineage>
        <taxon>Eukaryota</taxon>
        <taxon>Viridiplantae</taxon>
        <taxon>Streptophyta</taxon>
        <taxon>Embryophyta</taxon>
        <taxon>Tracheophyta</taxon>
        <taxon>Spermatophyta</taxon>
        <taxon>Magnoliopsida</taxon>
        <taxon>eudicotyledons</taxon>
        <taxon>Gunneridae</taxon>
        <taxon>Pentapetalae</taxon>
        <taxon>rosids</taxon>
        <taxon>malvids</taxon>
        <taxon>Malvales</taxon>
        <taxon>Malvaceae</taxon>
        <taxon>Malvoideae</taxon>
        <taxon>Gossypium</taxon>
    </lineage>
</organism>
<dbReference type="AlphaFoldDB" id="A0A9D4A9B1"/>
<evidence type="ECO:0000313" key="1">
    <source>
        <dbReference type="EMBL" id="KAH1097071.1"/>
    </source>
</evidence>
<sequence length="49" mass="5664">FCLGEEYSNAKLVRKVVRSFLEHFAIKVTIIKDAKDIDTIGFYEIIESL</sequence>
<reference evidence="1 2" key="1">
    <citation type="journal article" date="2021" name="Plant Biotechnol. J.">
        <title>Multi-omics assisted identification of the key and species-specific regulatory components of drought-tolerant mechanisms in Gossypium stocksii.</title>
        <authorList>
            <person name="Yu D."/>
            <person name="Ke L."/>
            <person name="Zhang D."/>
            <person name="Wu Y."/>
            <person name="Sun Y."/>
            <person name="Mei J."/>
            <person name="Sun J."/>
            <person name="Sun Y."/>
        </authorList>
    </citation>
    <scope>NUCLEOTIDE SEQUENCE [LARGE SCALE GENOMIC DNA]</scope>
    <source>
        <strain evidence="2">cv. E1</strain>
        <tissue evidence="1">Leaf</tissue>
    </source>
</reference>
<dbReference type="EMBL" id="JAIQCV010000005">
    <property type="protein sequence ID" value="KAH1097071.1"/>
    <property type="molecule type" value="Genomic_DNA"/>
</dbReference>
<gene>
    <name evidence="1" type="ORF">J1N35_013992</name>
</gene>
<keyword evidence="2" id="KW-1185">Reference proteome</keyword>
<feature type="non-terminal residue" evidence="1">
    <location>
        <position position="1"/>
    </location>
</feature>
<comment type="caution">
    <text evidence="1">The sequence shown here is derived from an EMBL/GenBank/DDBJ whole genome shotgun (WGS) entry which is preliminary data.</text>
</comment>